<feature type="domain" description="HD" evidence="2">
    <location>
        <begin position="363"/>
        <end position="483"/>
    </location>
</feature>
<dbReference type="InterPro" id="IPR037522">
    <property type="entry name" value="HD_GYP_dom"/>
</dbReference>
<dbReference type="Proteomes" id="UP000282321">
    <property type="component" value="Unassembled WGS sequence"/>
</dbReference>
<gene>
    <name evidence="4" type="ORF">DRP44_02110</name>
</gene>
<feature type="transmembrane region" description="Helical" evidence="1">
    <location>
        <begin position="173"/>
        <end position="191"/>
    </location>
</feature>
<keyword evidence="1" id="KW-0812">Transmembrane</keyword>
<dbReference type="PROSITE" id="PS51832">
    <property type="entry name" value="HD_GYP"/>
    <property type="match status" value="1"/>
</dbReference>
<comment type="caution">
    <text evidence="4">The sequence shown here is derived from an EMBL/GenBank/DDBJ whole genome shotgun (WGS) entry which is preliminary data.</text>
</comment>
<feature type="transmembrane region" description="Helical" evidence="1">
    <location>
        <begin position="129"/>
        <end position="153"/>
    </location>
</feature>
<sequence>MKKYIFAVIIFGIMLLISVTNFPSIGEISNENFLVIILLFIIAHFLELNVASKITVVGDIGVYLMAIFTLPIRSAFFVILIFSLITFLKDLRVYYSSKKDRYFIGNLVSVSVLYIVFIVGYLFNQKMNIPNIVFKYAVIFFLCEILVAIPYLIRSISGKIHSSELKKDIKYYILNDVFFATFFFPFIYFFKSENYELYNIYLINVILFYFIIYYLVKNMWVHRDYLFALIRLHEFANYLTNKEGEIDVLDEVKKSIKRFFEKKLIDVSSIKDFVADNKNENIWNLKTEGKYLSKVFLKEGIKGQIDIYSKDKIYEREQDVIDLLIKQISTIAIYTNVSKTIQHDFFAVLEALIELIEAKDPYSAGHSKRVSYYAEKIAGVISPENRYRVRLSALLHDIGKLKVPTEILTKKGRLTDHEFDLIKRHPVYGFEMLINLKGLDDIIDGVLYHHERLDGSGYPYGVTGKSIPLIARIIHVADMYDAMTSDRPYRKKMTDDECFSILLEEAKKGRIEARIVNVLIDVVKKRKDGKTKD</sequence>
<dbReference type="Gene3D" id="1.10.3210.10">
    <property type="entry name" value="Hypothetical protein af1432"/>
    <property type="match status" value="1"/>
</dbReference>
<accession>A0A660SA27</accession>
<dbReference type="EMBL" id="QNBC01000016">
    <property type="protein sequence ID" value="RKX67599.1"/>
    <property type="molecule type" value="Genomic_DNA"/>
</dbReference>
<evidence type="ECO:0000259" key="2">
    <source>
        <dbReference type="PROSITE" id="PS51831"/>
    </source>
</evidence>
<dbReference type="Pfam" id="PF13487">
    <property type="entry name" value="HD_5"/>
    <property type="match status" value="1"/>
</dbReference>
<evidence type="ECO:0000259" key="3">
    <source>
        <dbReference type="PROSITE" id="PS51832"/>
    </source>
</evidence>
<keyword evidence="1" id="KW-1133">Transmembrane helix</keyword>
<dbReference type="CDD" id="cd00077">
    <property type="entry name" value="HDc"/>
    <property type="match status" value="1"/>
</dbReference>
<feature type="transmembrane region" description="Helical" evidence="1">
    <location>
        <begin position="103"/>
        <end position="123"/>
    </location>
</feature>
<keyword evidence="1" id="KW-0472">Membrane</keyword>
<name>A0A660SA27_UNCT6</name>
<feature type="transmembrane region" description="Helical" evidence="1">
    <location>
        <begin position="60"/>
        <end position="82"/>
    </location>
</feature>
<dbReference type="InterPro" id="IPR006674">
    <property type="entry name" value="HD_domain"/>
</dbReference>
<dbReference type="PANTHER" id="PTHR43155">
    <property type="entry name" value="CYCLIC DI-GMP PHOSPHODIESTERASE PA4108-RELATED"/>
    <property type="match status" value="1"/>
</dbReference>
<dbReference type="SMART" id="SM00471">
    <property type="entry name" value="HDc"/>
    <property type="match status" value="1"/>
</dbReference>
<dbReference type="SUPFAM" id="SSF109604">
    <property type="entry name" value="HD-domain/PDEase-like"/>
    <property type="match status" value="1"/>
</dbReference>
<feature type="domain" description="HD-GYP" evidence="3">
    <location>
        <begin position="341"/>
        <end position="533"/>
    </location>
</feature>
<feature type="transmembrane region" description="Helical" evidence="1">
    <location>
        <begin position="197"/>
        <end position="216"/>
    </location>
</feature>
<dbReference type="PROSITE" id="PS51831">
    <property type="entry name" value="HD"/>
    <property type="match status" value="1"/>
</dbReference>
<evidence type="ECO:0000313" key="5">
    <source>
        <dbReference type="Proteomes" id="UP000282321"/>
    </source>
</evidence>
<protein>
    <submittedName>
        <fullName evidence="4">Uncharacterized protein</fullName>
    </submittedName>
</protein>
<dbReference type="InterPro" id="IPR006675">
    <property type="entry name" value="HDIG_dom"/>
</dbReference>
<feature type="transmembrane region" description="Helical" evidence="1">
    <location>
        <begin position="33"/>
        <end position="54"/>
    </location>
</feature>
<dbReference type="AlphaFoldDB" id="A0A660SA27"/>
<proteinExistence type="predicted"/>
<evidence type="ECO:0000256" key="1">
    <source>
        <dbReference type="SAM" id="Phobius"/>
    </source>
</evidence>
<organism evidence="4 5">
    <name type="scientific">candidate division TA06 bacterium</name>
    <dbReference type="NCBI Taxonomy" id="2250710"/>
    <lineage>
        <taxon>Bacteria</taxon>
        <taxon>Bacteria division TA06</taxon>
    </lineage>
</organism>
<feature type="transmembrane region" description="Helical" evidence="1">
    <location>
        <begin position="6"/>
        <end position="26"/>
    </location>
</feature>
<evidence type="ECO:0000313" key="4">
    <source>
        <dbReference type="EMBL" id="RKX67599.1"/>
    </source>
</evidence>
<reference evidence="4 5" key="1">
    <citation type="submission" date="2018-06" db="EMBL/GenBank/DDBJ databases">
        <title>Extensive metabolic versatility and redundancy in microbially diverse, dynamic hydrothermal sediments.</title>
        <authorList>
            <person name="Dombrowski N."/>
            <person name="Teske A."/>
            <person name="Baker B.J."/>
        </authorList>
    </citation>
    <scope>NUCLEOTIDE SEQUENCE [LARGE SCALE GENOMIC DNA]</scope>
    <source>
        <strain evidence="4">B35_G9</strain>
    </source>
</reference>
<dbReference type="NCBIfam" id="TIGR00277">
    <property type="entry name" value="HDIG"/>
    <property type="match status" value="1"/>
</dbReference>
<dbReference type="InterPro" id="IPR003607">
    <property type="entry name" value="HD/PDEase_dom"/>
</dbReference>